<accession>A0A914V6M4</accession>
<dbReference type="InterPro" id="IPR036249">
    <property type="entry name" value="Thioredoxin-like_sf"/>
</dbReference>
<keyword evidence="3" id="KW-1185">Reference proteome</keyword>
<dbReference type="InterPro" id="IPR006993">
    <property type="entry name" value="Glut_rich_SH3-bd"/>
</dbReference>
<dbReference type="GO" id="GO:0005737">
    <property type="term" value="C:cytoplasm"/>
    <property type="evidence" value="ECO:0007669"/>
    <property type="project" value="TreeGrafter"/>
</dbReference>
<dbReference type="Proteomes" id="UP000887566">
    <property type="component" value="Unplaced"/>
</dbReference>
<evidence type="ECO:0000313" key="4">
    <source>
        <dbReference type="WBParaSite" id="PSAMB.scaffold15size126113.g370.t1"/>
    </source>
</evidence>
<dbReference type="CDD" id="cd03030">
    <property type="entry name" value="GRX_SH3BGR"/>
    <property type="match status" value="1"/>
</dbReference>
<evidence type="ECO:0000313" key="3">
    <source>
        <dbReference type="Proteomes" id="UP000887566"/>
    </source>
</evidence>
<protein>
    <submittedName>
        <fullName evidence="4">Uncharacterized protein</fullName>
    </submittedName>
</protein>
<dbReference type="PANTHER" id="PTHR12232">
    <property type="entry name" value="SH3 DOMAIN-BINDING GLUTAMIC ACID-RICH-LIKE PROTEIN"/>
    <property type="match status" value="1"/>
</dbReference>
<comment type="similarity">
    <text evidence="1">Belongs to the SH3BGR family.</text>
</comment>
<feature type="region of interest" description="Disordered" evidence="2">
    <location>
        <begin position="103"/>
        <end position="245"/>
    </location>
</feature>
<evidence type="ECO:0000256" key="1">
    <source>
        <dbReference type="ARBA" id="ARBA00007764"/>
    </source>
</evidence>
<dbReference type="Gene3D" id="3.40.30.10">
    <property type="entry name" value="Glutaredoxin"/>
    <property type="match status" value="1"/>
</dbReference>
<dbReference type="InterPro" id="IPR051033">
    <property type="entry name" value="SH3BGR"/>
</dbReference>
<dbReference type="SUPFAM" id="SSF52833">
    <property type="entry name" value="Thioredoxin-like"/>
    <property type="match status" value="1"/>
</dbReference>
<name>A0A914V6M4_9BILA</name>
<sequence length="265" mass="29655">MALKVYIASITANTEIRKQVQRVMMVLDGMGIDYEAVDITLPGKEKERDFMRTNAKAREGQSVALPPQIFYEDEFIGDYEDFDNAVEDNQLLYFLRLSAPSTATTHDGPAVTQMNGETANGHEEEKGDEEAAEEGEGEDVEDEGEGEGVEDEEGGEEGEEGAEEDGEEKEGDEEEEIVDDPEIEDEEGEGEKEAEKDEEKADAEEEEDVEDVEIEDEEVEDVEIEDEEVEDVEIEDEEEGGEALPLHSVCSLVDCSRPVSRRRRY</sequence>
<evidence type="ECO:0000256" key="2">
    <source>
        <dbReference type="SAM" id="MobiDB-lite"/>
    </source>
</evidence>
<proteinExistence type="inferred from homology"/>
<dbReference type="Pfam" id="PF04908">
    <property type="entry name" value="SH3BGR"/>
    <property type="match status" value="1"/>
</dbReference>
<dbReference type="PROSITE" id="PS51354">
    <property type="entry name" value="GLUTAREDOXIN_2"/>
    <property type="match status" value="1"/>
</dbReference>
<dbReference type="AlphaFoldDB" id="A0A914V6M4"/>
<dbReference type="PANTHER" id="PTHR12232:SF15">
    <property type="entry name" value="SH3 DOMAIN-BINDING GLUTAMIC ACID-RICH PROTEIN HOMOLOG"/>
    <property type="match status" value="1"/>
</dbReference>
<dbReference type="WBParaSite" id="PSAMB.scaffold15size126113.g370.t1">
    <property type="protein sequence ID" value="PSAMB.scaffold15size126113.g370.t1"/>
    <property type="gene ID" value="PSAMB.scaffold15size126113.g370"/>
</dbReference>
<feature type="compositionally biased region" description="Acidic residues" evidence="2">
    <location>
        <begin position="200"/>
        <end position="241"/>
    </location>
</feature>
<feature type="compositionally biased region" description="Acidic residues" evidence="2">
    <location>
        <begin position="126"/>
        <end position="190"/>
    </location>
</feature>
<organism evidence="3 4">
    <name type="scientific">Plectus sambesii</name>
    <dbReference type="NCBI Taxonomy" id="2011161"/>
    <lineage>
        <taxon>Eukaryota</taxon>
        <taxon>Metazoa</taxon>
        <taxon>Ecdysozoa</taxon>
        <taxon>Nematoda</taxon>
        <taxon>Chromadorea</taxon>
        <taxon>Plectida</taxon>
        <taxon>Plectina</taxon>
        <taxon>Plectoidea</taxon>
        <taxon>Plectidae</taxon>
        <taxon>Plectus</taxon>
    </lineage>
</organism>
<reference evidence="4" key="1">
    <citation type="submission" date="2022-11" db="UniProtKB">
        <authorList>
            <consortium name="WormBaseParasite"/>
        </authorList>
    </citation>
    <scope>IDENTIFICATION</scope>
</reference>